<reference evidence="4 5" key="1">
    <citation type="submission" date="2021-05" db="EMBL/GenBank/DDBJ databases">
        <title>A Polyphasic approach of four new species of the genus Ohtaekwangia: Ohtaekwangia histidinii sp. nov., Ohtaekwangia cretensis sp. nov., Ohtaekwangia indiensis sp. nov., Ohtaekwangia reichenbachii sp. nov. from diverse environment.</title>
        <authorList>
            <person name="Octaviana S."/>
        </authorList>
    </citation>
    <scope>NUCLEOTIDE SEQUENCE [LARGE SCALE GENOMIC DNA]</scope>
    <source>
        <strain evidence="4 5">PWU20</strain>
    </source>
</reference>
<feature type="domain" description="Sulfatase N-terminal" evidence="3">
    <location>
        <begin position="25"/>
        <end position="346"/>
    </location>
</feature>
<name>A0ABS5VKC4_9BACT</name>
<protein>
    <submittedName>
        <fullName evidence="4">Sulfatase</fullName>
    </submittedName>
</protein>
<keyword evidence="2" id="KW-0378">Hydrolase</keyword>
<accession>A0ABS5VKC4</accession>
<dbReference type="Gene3D" id="3.30.1120.10">
    <property type="match status" value="1"/>
</dbReference>
<dbReference type="Proteomes" id="UP000772618">
    <property type="component" value="Unassembled WGS sequence"/>
</dbReference>
<evidence type="ECO:0000256" key="2">
    <source>
        <dbReference type="ARBA" id="ARBA00022801"/>
    </source>
</evidence>
<dbReference type="PANTHER" id="PTHR42693:SF53">
    <property type="entry name" value="ENDO-4-O-SULFATASE"/>
    <property type="match status" value="1"/>
</dbReference>
<gene>
    <name evidence="4" type="ORF">KK060_01325</name>
</gene>
<comment type="caution">
    <text evidence="4">The sequence shown here is derived from an EMBL/GenBank/DDBJ whole genome shotgun (WGS) entry which is preliminary data.</text>
</comment>
<comment type="similarity">
    <text evidence="1">Belongs to the sulfatase family.</text>
</comment>
<dbReference type="Pfam" id="PF14707">
    <property type="entry name" value="Sulfatase_C"/>
    <property type="match status" value="1"/>
</dbReference>
<dbReference type="InterPro" id="IPR000917">
    <property type="entry name" value="Sulfatase_N"/>
</dbReference>
<dbReference type="InterPro" id="IPR050738">
    <property type="entry name" value="Sulfatase"/>
</dbReference>
<evidence type="ECO:0000256" key="1">
    <source>
        <dbReference type="ARBA" id="ARBA00008779"/>
    </source>
</evidence>
<dbReference type="Gene3D" id="3.40.720.10">
    <property type="entry name" value="Alkaline Phosphatase, subunit A"/>
    <property type="match status" value="1"/>
</dbReference>
<evidence type="ECO:0000259" key="3">
    <source>
        <dbReference type="Pfam" id="PF00884"/>
    </source>
</evidence>
<dbReference type="EMBL" id="JAHESD010000002">
    <property type="protein sequence ID" value="MBT1701898.1"/>
    <property type="molecule type" value="Genomic_DNA"/>
</dbReference>
<proteinExistence type="inferred from homology"/>
<keyword evidence="5" id="KW-1185">Reference proteome</keyword>
<dbReference type="SUPFAM" id="SSF53649">
    <property type="entry name" value="Alkaline phosphatase-like"/>
    <property type="match status" value="1"/>
</dbReference>
<evidence type="ECO:0000313" key="5">
    <source>
        <dbReference type="Proteomes" id="UP000772618"/>
    </source>
</evidence>
<dbReference type="InterPro" id="IPR017850">
    <property type="entry name" value="Alkaline_phosphatase_core_sf"/>
</dbReference>
<sequence length="478" mass="53283">MKRISLLFVFVLAVVIGYAQKKEKPNIIIIFMDDMGYGDIEPYGMTGIPTPNFNRLAKEGMRFTHFNAGQAVCTASRAALLTGCYPNRIGMTGALLPGAKKALNPQEETIASTLKKVGYKTAMYGKWHLGNKPPYFPVHYGFDSFYGIPYSHDIWPMDYDGNRITDPANFRGTWPVLPVYQNDTKVDSILSLQRQARLTSDFTTRAVDFIKNNKKNPFFLYLAHPMPHVPLAASEKFKGKSELGLFGDVIMEIDWSIGEIMKALDKEKLADNTLLIVTSDNGPWLNFGDHAGSSGGFRQGKSTSWEGGTRVPLFIRWPGKIEASTVNSQLMTNMDILPTLAALTGAPLPSNKIDGMNFLPVWLGQTGKGPREVFYYYFGNNNLEGVRYKNWKLVLNHPSGSYHELHGKYGKPGTIARVDVPMALYDLAHDPGEAYDVQKLYPEIVEKLQALAESAREDLGDDLVKKEGRNVRKPAAVE</sequence>
<dbReference type="RefSeq" id="WP_254151594.1">
    <property type="nucleotide sequence ID" value="NZ_JAHESD010000002.1"/>
</dbReference>
<dbReference type="Pfam" id="PF00884">
    <property type="entry name" value="Sulfatase"/>
    <property type="match status" value="1"/>
</dbReference>
<organism evidence="4 5">
    <name type="scientific">Chryseosolibacter indicus</name>
    <dbReference type="NCBI Taxonomy" id="2782351"/>
    <lineage>
        <taxon>Bacteria</taxon>
        <taxon>Pseudomonadati</taxon>
        <taxon>Bacteroidota</taxon>
        <taxon>Cytophagia</taxon>
        <taxon>Cytophagales</taxon>
        <taxon>Chryseotaleaceae</taxon>
        <taxon>Chryseosolibacter</taxon>
    </lineage>
</organism>
<dbReference type="PANTHER" id="PTHR42693">
    <property type="entry name" value="ARYLSULFATASE FAMILY MEMBER"/>
    <property type="match status" value="1"/>
</dbReference>
<evidence type="ECO:0000313" key="4">
    <source>
        <dbReference type="EMBL" id="MBT1701898.1"/>
    </source>
</evidence>
<dbReference type="CDD" id="cd16026">
    <property type="entry name" value="GALNS_like"/>
    <property type="match status" value="1"/>
</dbReference>